<keyword evidence="3" id="KW-1185">Reference proteome</keyword>
<gene>
    <name evidence="2" type="ORF">Aargi30884_02030</name>
</gene>
<comment type="similarity">
    <text evidence="1">Belongs to the WXG100 family.</text>
</comment>
<organism evidence="2 3">
    <name type="scientific">Amedibacterium intestinale</name>
    <dbReference type="NCBI Taxonomy" id="2583452"/>
    <lineage>
        <taxon>Bacteria</taxon>
        <taxon>Bacillati</taxon>
        <taxon>Bacillota</taxon>
        <taxon>Erysipelotrichia</taxon>
        <taxon>Erysipelotrichales</taxon>
        <taxon>Erysipelotrichaceae</taxon>
        <taxon>Amedibacterium</taxon>
    </lineage>
</organism>
<name>A0A6N4TEE0_9FIRM</name>
<dbReference type="Gene3D" id="1.10.287.1060">
    <property type="entry name" value="ESAT-6-like"/>
    <property type="match status" value="1"/>
</dbReference>
<proteinExistence type="inferred from homology"/>
<dbReference type="Pfam" id="PF06013">
    <property type="entry name" value="WXG100"/>
    <property type="match status" value="1"/>
</dbReference>
<sequence length="100" mass="11572">MGIQIQVDPSRLESSAARIEQQALAYQKHYNQLFQQVDAMSSGWSGKDNQAFTQQIKGFEKDFRAMHLLMKEYANFLKISAKAYRDMQNDRVAQARRLAN</sequence>
<protein>
    <recommendedName>
        <fullName evidence="1">ESAT-6-like protein</fullName>
    </recommendedName>
</protein>
<dbReference type="Proteomes" id="UP000464754">
    <property type="component" value="Chromosome"/>
</dbReference>
<dbReference type="SUPFAM" id="SSF140453">
    <property type="entry name" value="EsxAB dimer-like"/>
    <property type="match status" value="1"/>
</dbReference>
<dbReference type="InterPro" id="IPR010310">
    <property type="entry name" value="T7SS_ESAT-6-like"/>
</dbReference>
<evidence type="ECO:0000313" key="2">
    <source>
        <dbReference type="EMBL" id="BBK21300.1"/>
    </source>
</evidence>
<dbReference type="RefSeq" id="WP_115714520.1">
    <property type="nucleotide sequence ID" value="NZ_AP019695.1"/>
</dbReference>
<accession>A0A6N4TEE0</accession>
<dbReference type="KEGG" id="aarg:Aargi30884_02030"/>
<evidence type="ECO:0000313" key="3">
    <source>
        <dbReference type="Proteomes" id="UP000464754"/>
    </source>
</evidence>
<reference evidence="3" key="1">
    <citation type="submission" date="2019-05" db="EMBL/GenBank/DDBJ databases">
        <title>Complete genome sequencing of Absiella argi strain JCM 30884.</title>
        <authorList>
            <person name="Sakamoto M."/>
            <person name="Murakami T."/>
            <person name="Mori H."/>
        </authorList>
    </citation>
    <scope>NUCLEOTIDE SEQUENCE [LARGE SCALE GENOMIC DNA]</scope>
    <source>
        <strain evidence="3">JCM 30884</strain>
    </source>
</reference>
<dbReference type="AlphaFoldDB" id="A0A6N4TEE0"/>
<evidence type="ECO:0000256" key="1">
    <source>
        <dbReference type="RuleBase" id="RU362001"/>
    </source>
</evidence>
<dbReference type="InterPro" id="IPR036689">
    <property type="entry name" value="ESAT-6-like_sf"/>
</dbReference>
<dbReference type="EMBL" id="AP019695">
    <property type="protein sequence ID" value="BBK21300.1"/>
    <property type="molecule type" value="Genomic_DNA"/>
</dbReference>
<dbReference type="NCBIfam" id="TIGR03930">
    <property type="entry name" value="WXG100_ESAT6"/>
    <property type="match status" value="1"/>
</dbReference>